<keyword evidence="4" id="KW-1185">Reference proteome</keyword>
<dbReference type="VEuPathDB" id="TriTrypDB:TRSC58_01538"/>
<feature type="compositionally biased region" description="Basic and acidic residues" evidence="2">
    <location>
        <begin position="962"/>
        <end position="976"/>
    </location>
</feature>
<sequence>MNVDDPFADDLESFDTVMAELSAEQSRRSRPPPLPSGASKLSATTTNASGAFLEGRTGRRGVVSPKVLGRQVPPVSAFAAVTKTPAFTAAVNDEPMPWEVDETPPPAALTSATAPNLRGMPSVTFAGESGRRTAVVVARDDRAEEDPLAFLEMTPSSATEAVGQRQEANTVAAAETASPPQGHAEDEEMNWKAERRDLLSSLDAVAMELDQTNSMLDTLQTRADIELTELETKLIEKQTELTSSEDRIVCERREYGSYHQRRLKDISDRTTELLRSQQEEVTSMEKERYESQLRALTTETDDVKTRIAQLSQQRELLLQQHRYDERGIFIALADEEAINEDTNATDGAADASVDTSAEDSHTRSTRSDSGIEAKMSAALRLIWRHHNKRLESLSSGVVQVLHQETRDVAAEVRKRHEVAYLQDAIRRKEDLGNFMQEFLQRCREFFNRRAEMRSCSMAALRQDLRQATEQLRLRARQRLESRMREVEAKMEEAARRFDQLALESVECAQRKAAAVRESDESVARSQRADLDNRCQVERAVTKRLQEAEEETLQKQLERMRRGGIDKDNEGRSGEVWNSDGVGLQKRVAQDMCTARAESIASKVRELESSVQQLLHQQLLWNQAHCVEGEGHSFLTDEELFSRMAVHEKEATVVSLLDEMQKRQRELSATRQRCGELRESIAANMQEDVQTVRQQRLTQESYHANIDLLRMAWEREQRELLQWGHELMLTHGDSATQPGSTAARTHLPTASMTTEMMERLAERNRAVMEERSKLRTRRSLLFQAMEKEHVDFVARQRETESCWAQMCEQLLGLAAEEEAVSARQEAVGVEIAKMAAMRELMNHDKELFHGRREEIQEEVELLKRELKATLAQKAEHNALQQQIAAEQTALAQKQQHLATEQSRLEATGVARLGEENKQRLHPAEKGPLRTGSPLSPGKTSLRSFIDVLQEVTDSDNILAARGKQQESQRLGREERSTLSHSIVPPSGGRHPSCRSSFAEAAWKTENST</sequence>
<feature type="region of interest" description="Disordered" evidence="2">
    <location>
        <begin position="20"/>
        <end position="57"/>
    </location>
</feature>
<gene>
    <name evidence="3" type="ORF">TraAM80_03158</name>
</gene>
<feature type="coiled-coil region" evidence="1">
    <location>
        <begin position="844"/>
        <end position="895"/>
    </location>
</feature>
<dbReference type="Proteomes" id="UP000283634">
    <property type="component" value="Unassembled WGS sequence"/>
</dbReference>
<evidence type="ECO:0000256" key="2">
    <source>
        <dbReference type="SAM" id="MobiDB-lite"/>
    </source>
</evidence>
<dbReference type="VEuPathDB" id="TriTrypDB:TRSC58_00309"/>
<feature type="region of interest" description="Disordered" evidence="2">
    <location>
        <begin position="96"/>
        <end position="124"/>
    </location>
</feature>
<dbReference type="EMBL" id="MKGL01000079">
    <property type="protein sequence ID" value="RNF07784.1"/>
    <property type="molecule type" value="Genomic_DNA"/>
</dbReference>
<feature type="region of interest" description="Disordered" evidence="2">
    <location>
        <begin position="341"/>
        <end position="370"/>
    </location>
</feature>
<dbReference type="GeneID" id="40327091"/>
<comment type="caution">
    <text evidence="3">The sequence shown here is derived from an EMBL/GenBank/DDBJ whole genome shotgun (WGS) entry which is preliminary data.</text>
</comment>
<dbReference type="RefSeq" id="XP_029240031.1">
    <property type="nucleotide sequence ID" value="XM_029380137.1"/>
</dbReference>
<feature type="compositionally biased region" description="Basic and acidic residues" evidence="2">
    <location>
        <begin position="358"/>
        <end position="370"/>
    </location>
</feature>
<name>A0A422NQU2_TRYRA</name>
<keyword evidence="1" id="KW-0175">Coiled coil</keyword>
<evidence type="ECO:0000313" key="4">
    <source>
        <dbReference type="Proteomes" id="UP000283634"/>
    </source>
</evidence>
<feature type="region of interest" description="Disordered" evidence="2">
    <location>
        <begin position="909"/>
        <end position="936"/>
    </location>
</feature>
<dbReference type="AlphaFoldDB" id="A0A422NQU2"/>
<proteinExistence type="predicted"/>
<reference evidence="3 4" key="1">
    <citation type="journal article" date="2018" name="BMC Genomics">
        <title>Genomic comparison of Trypanosoma conorhini and Trypanosoma rangeli to Trypanosoma cruzi strains of high and low virulence.</title>
        <authorList>
            <person name="Bradwell K.R."/>
            <person name="Koparde V.N."/>
            <person name="Matveyev A.V."/>
            <person name="Serrano M.G."/>
            <person name="Alves J.M."/>
            <person name="Parikh H."/>
            <person name="Huang B."/>
            <person name="Lee V."/>
            <person name="Espinosa-Alvarez O."/>
            <person name="Ortiz P.A."/>
            <person name="Costa-Martins A.G."/>
            <person name="Teixeira M.M."/>
            <person name="Buck G.A."/>
        </authorList>
    </citation>
    <scope>NUCLEOTIDE SEQUENCE [LARGE SCALE GENOMIC DNA]</scope>
    <source>
        <strain evidence="3 4">AM80</strain>
    </source>
</reference>
<evidence type="ECO:0000256" key="1">
    <source>
        <dbReference type="SAM" id="Coils"/>
    </source>
</evidence>
<feature type="compositionally biased region" description="Basic and acidic residues" evidence="2">
    <location>
        <begin position="911"/>
        <end position="926"/>
    </location>
</feature>
<organism evidence="3 4">
    <name type="scientific">Trypanosoma rangeli</name>
    <dbReference type="NCBI Taxonomy" id="5698"/>
    <lineage>
        <taxon>Eukaryota</taxon>
        <taxon>Discoba</taxon>
        <taxon>Euglenozoa</taxon>
        <taxon>Kinetoplastea</taxon>
        <taxon>Metakinetoplastina</taxon>
        <taxon>Trypanosomatida</taxon>
        <taxon>Trypanosomatidae</taxon>
        <taxon>Trypanosoma</taxon>
        <taxon>Herpetosoma</taxon>
    </lineage>
</organism>
<dbReference type="OMA" id="WSTLEEY"/>
<feature type="coiled-coil region" evidence="1">
    <location>
        <begin position="457"/>
        <end position="503"/>
    </location>
</feature>
<protein>
    <submittedName>
        <fullName evidence="3">Uncharacterized protein</fullName>
    </submittedName>
</protein>
<accession>A0A422NQU2</accession>
<feature type="region of interest" description="Disordered" evidence="2">
    <location>
        <begin position="957"/>
        <end position="1007"/>
    </location>
</feature>
<evidence type="ECO:0000313" key="3">
    <source>
        <dbReference type="EMBL" id="RNF07784.1"/>
    </source>
</evidence>
<feature type="coiled-coil region" evidence="1">
    <location>
        <begin position="227"/>
        <end position="313"/>
    </location>
</feature>
<dbReference type="OrthoDB" id="266844at2759"/>
<feature type="compositionally biased region" description="Polar residues" evidence="2">
    <location>
        <begin position="39"/>
        <end position="49"/>
    </location>
</feature>